<dbReference type="EMBL" id="CAESAM010000082">
    <property type="protein sequence ID" value="CAB4341785.1"/>
    <property type="molecule type" value="Genomic_DNA"/>
</dbReference>
<evidence type="ECO:0000313" key="1">
    <source>
        <dbReference type="EMBL" id="CAB4341785.1"/>
    </source>
</evidence>
<reference evidence="1" key="1">
    <citation type="submission" date="2020-05" db="EMBL/GenBank/DDBJ databases">
        <authorList>
            <person name="Chiriac C."/>
            <person name="Salcher M."/>
            <person name="Ghai R."/>
            <person name="Kavagutti S V."/>
        </authorList>
    </citation>
    <scope>NUCLEOTIDE SEQUENCE</scope>
</reference>
<sequence length="107" mass="11030">MAPAAIAALATSARVVSTLTTAPSFTNSVITGITLFNSSSSLTRSAPGRVDSPPTSIMSAPSEINLRPWFTASLGSKNLPPSANESGVTFKIPSTKVLCVAGMIYRD</sequence>
<proteinExistence type="predicted"/>
<gene>
    <name evidence="1" type="ORF">UFOPK4171_00817</name>
</gene>
<protein>
    <submittedName>
        <fullName evidence="1">Unannotated protein</fullName>
    </submittedName>
</protein>
<organism evidence="1">
    <name type="scientific">freshwater metagenome</name>
    <dbReference type="NCBI Taxonomy" id="449393"/>
    <lineage>
        <taxon>unclassified sequences</taxon>
        <taxon>metagenomes</taxon>
        <taxon>ecological metagenomes</taxon>
    </lineage>
</organism>
<dbReference type="AlphaFoldDB" id="A0A6J5ZGT6"/>
<accession>A0A6J5ZGT6</accession>
<name>A0A6J5ZGT6_9ZZZZ</name>